<keyword evidence="1" id="KW-1133">Transmembrane helix</keyword>
<feature type="transmembrane region" description="Helical" evidence="1">
    <location>
        <begin position="72"/>
        <end position="93"/>
    </location>
</feature>
<feature type="transmembrane region" description="Helical" evidence="1">
    <location>
        <begin position="172"/>
        <end position="193"/>
    </location>
</feature>
<feature type="transmembrane region" description="Helical" evidence="1">
    <location>
        <begin position="375"/>
        <end position="394"/>
    </location>
</feature>
<feature type="transmembrane region" description="Helical" evidence="1">
    <location>
        <begin position="21"/>
        <end position="39"/>
    </location>
</feature>
<feature type="transmembrane region" description="Helical" evidence="1">
    <location>
        <begin position="99"/>
        <end position="117"/>
    </location>
</feature>
<evidence type="ECO:0000313" key="3">
    <source>
        <dbReference type="Proteomes" id="UP000246894"/>
    </source>
</evidence>
<gene>
    <name evidence="2" type="ORF">AURMO_00374</name>
</gene>
<dbReference type="EMBL" id="CP023994">
    <property type="protein sequence ID" value="AWR20991.1"/>
    <property type="molecule type" value="Genomic_DNA"/>
</dbReference>
<dbReference type="GO" id="GO:0016874">
    <property type="term" value="F:ligase activity"/>
    <property type="evidence" value="ECO:0007669"/>
    <property type="project" value="UniProtKB-KW"/>
</dbReference>
<keyword evidence="2" id="KW-0436">Ligase</keyword>
<dbReference type="PANTHER" id="PTHR37422">
    <property type="entry name" value="TEICHURONIC ACID BIOSYNTHESIS PROTEIN TUAE"/>
    <property type="match status" value="1"/>
</dbReference>
<dbReference type="PANTHER" id="PTHR37422:SF17">
    <property type="entry name" value="O-ANTIGEN LIGASE"/>
    <property type="match status" value="1"/>
</dbReference>
<dbReference type="KEGG" id="aum:AURMO_00374"/>
<evidence type="ECO:0000313" key="2">
    <source>
        <dbReference type="EMBL" id="AWR20991.1"/>
    </source>
</evidence>
<keyword evidence="1" id="KW-0812">Transmembrane</keyword>
<feature type="transmembrane region" description="Helical" evidence="1">
    <location>
        <begin position="227"/>
        <end position="243"/>
    </location>
</feature>
<accession>A0A2Z3RWR6</accession>
<feature type="transmembrane region" description="Helical" evidence="1">
    <location>
        <begin position="45"/>
        <end position="65"/>
    </location>
</feature>
<dbReference type="InterPro" id="IPR051533">
    <property type="entry name" value="WaaL-like"/>
</dbReference>
<feature type="transmembrane region" description="Helical" evidence="1">
    <location>
        <begin position="255"/>
        <end position="275"/>
    </location>
</feature>
<dbReference type="RefSeq" id="WP_110232884.1">
    <property type="nucleotide sequence ID" value="NZ_CP023994.1"/>
</dbReference>
<sequence>MSPTTATIAEAAYAFFSHARFARAMSILVIATALGTHLLRSVVGVAGLTAIVVSELVLCGLMLIARRRVVRWNAFLPISLAVFIAWCAVSYFWSYYPKASLVGIASQLSFAVLALAISSTRDTIQLIRAIGDVLRVFLATSLTLEIFAGVLIDGPIEFLGIRGNLVNGEGIQGVFGSRNAFMLVSLIALVTFIIEWRTKSVTREVAGWSVLGAALCVLLAASPVGYVTALVVVVVAALLFALRKMEPSVRRGTEIAAASAAGLGLIVAWALRGSILEALSSSEVLQYRLLLWSEELRLAAMKPLEGWGWVGLWPRKTQPFTVMNSGSGDIHNSGLNIYLDAWLQVGIVGLALLLILLGFAFARSWSLATSKKSEIYLWSPLVLSLLLVSGLAESTALTEWGWFFVVLIVARSSAELSWRRTKD</sequence>
<protein>
    <submittedName>
        <fullName evidence="2">O-Antigen ligase</fullName>
    </submittedName>
</protein>
<keyword evidence="3" id="KW-1185">Reference proteome</keyword>
<dbReference type="GO" id="GO:0016020">
    <property type="term" value="C:membrane"/>
    <property type="evidence" value="ECO:0007669"/>
    <property type="project" value="UniProtKB-SubCell"/>
</dbReference>
<dbReference type="Proteomes" id="UP000246894">
    <property type="component" value="Chromosome"/>
</dbReference>
<dbReference type="OrthoDB" id="5123754at2"/>
<proteinExistence type="predicted"/>
<dbReference type="AlphaFoldDB" id="A0A2Z3RWR6"/>
<organism evidence="2 3">
    <name type="scientific">Aurantimicrobium photophilum</name>
    <dbReference type="NCBI Taxonomy" id="1987356"/>
    <lineage>
        <taxon>Bacteria</taxon>
        <taxon>Bacillati</taxon>
        <taxon>Actinomycetota</taxon>
        <taxon>Actinomycetes</taxon>
        <taxon>Micrococcales</taxon>
        <taxon>Microbacteriaceae</taxon>
        <taxon>Aurantimicrobium</taxon>
    </lineage>
</organism>
<reference evidence="2 3" key="1">
    <citation type="submission" date="2017-10" db="EMBL/GenBank/DDBJ databases">
        <title>Genome of an Actinobacterium that displays light-enhanced growth.</title>
        <authorList>
            <person name="Maresca J.A."/>
            <person name="Hempel P."/>
            <person name="Shevchenko O."/>
            <person name="Miller K.J."/>
            <person name="Hahn M.W."/>
        </authorList>
    </citation>
    <scope>NUCLEOTIDE SEQUENCE [LARGE SCALE GENOMIC DNA]</scope>
    <source>
        <strain evidence="2 3">MWH-Mo1</strain>
    </source>
</reference>
<evidence type="ECO:0000256" key="1">
    <source>
        <dbReference type="SAM" id="Phobius"/>
    </source>
</evidence>
<name>A0A2Z3RWR6_9MICO</name>
<feature type="transmembrane region" description="Helical" evidence="1">
    <location>
        <begin position="341"/>
        <end position="363"/>
    </location>
</feature>
<feature type="transmembrane region" description="Helical" evidence="1">
    <location>
        <begin position="129"/>
        <end position="152"/>
    </location>
</feature>
<keyword evidence="1" id="KW-0472">Membrane</keyword>
<feature type="transmembrane region" description="Helical" evidence="1">
    <location>
        <begin position="205"/>
        <end position="221"/>
    </location>
</feature>